<organism evidence="1 2">
    <name type="scientific">Methanosarcina acetivorans (strain ATCC 35395 / DSM 2834 / JCM 12185 / C2A)</name>
    <dbReference type="NCBI Taxonomy" id="188937"/>
    <lineage>
        <taxon>Archaea</taxon>
        <taxon>Methanobacteriati</taxon>
        <taxon>Methanobacteriota</taxon>
        <taxon>Stenosarchaea group</taxon>
        <taxon>Methanomicrobia</taxon>
        <taxon>Methanosarcinales</taxon>
        <taxon>Methanosarcinaceae</taxon>
        <taxon>Methanosarcina</taxon>
    </lineage>
</organism>
<dbReference type="EMBL" id="AE010299">
    <property type="protein sequence ID" value="AAM03975.1"/>
    <property type="molecule type" value="Genomic_DNA"/>
</dbReference>
<reference evidence="1 2" key="1">
    <citation type="journal article" date="2002" name="Genome Res.">
        <title>The genome of Methanosarcina acetivorans reveals extensive metabolic and physiological diversity.</title>
        <authorList>
            <person name="Galagan J.E."/>
            <person name="Nusbaum C."/>
            <person name="Roy A."/>
            <person name="Endrizzi M.G."/>
            <person name="Macdonald P."/>
            <person name="FitzHugh W."/>
            <person name="Calvo S."/>
            <person name="Engels R."/>
            <person name="Smirnov S."/>
            <person name="Atnoor D."/>
            <person name="Brown A."/>
            <person name="Allen N."/>
            <person name="Naylor J."/>
            <person name="Stange-Thomann N."/>
            <person name="DeArellano K."/>
            <person name="Johnson R."/>
            <person name="Linton L."/>
            <person name="McEwan P."/>
            <person name="McKernan K."/>
            <person name="Talamas J."/>
            <person name="Tirrell A."/>
            <person name="Ye W."/>
            <person name="Zimmer A."/>
            <person name="Barber R.D."/>
            <person name="Cann I."/>
            <person name="Graham D.E."/>
            <person name="Grahame D.A."/>
            <person name="Guss A."/>
            <person name="Hedderich R."/>
            <person name="Ingram-Smith C."/>
            <person name="Kuettner C.H."/>
            <person name="Krzycki J.A."/>
            <person name="Leigh J.A."/>
            <person name="Li W."/>
            <person name="Liu J."/>
            <person name="Mukhopadhyay B."/>
            <person name="Reeve J.N."/>
            <person name="Smith K."/>
            <person name="Springer T.A."/>
            <person name="Umayam L.A."/>
            <person name="White O."/>
            <person name="White R.H."/>
            <person name="de Macario E.C."/>
            <person name="Ferry J.G."/>
            <person name="Jarrell K.F."/>
            <person name="Jing H."/>
            <person name="Macario A.J.L."/>
            <person name="Paulsen I."/>
            <person name="Pritchett M."/>
            <person name="Sowers K.R."/>
            <person name="Swanson R.V."/>
            <person name="Zinder S.H."/>
            <person name="Lander E."/>
            <person name="Metcalf W.W."/>
            <person name="Birren B."/>
        </authorList>
    </citation>
    <scope>NUCLEOTIDE SEQUENCE [LARGE SCALE GENOMIC DNA]</scope>
    <source>
        <strain evidence="2">ATCC 35395 / DSM 2834 / JCM 12185 / C2A</strain>
    </source>
</reference>
<evidence type="ECO:0000313" key="1">
    <source>
        <dbReference type="EMBL" id="AAM03975.1"/>
    </source>
</evidence>
<dbReference type="HOGENOM" id="CLU_2340169_0_0_2"/>
<dbReference type="KEGG" id="mac:MA_0531"/>
<name>Q8TTA6_METAC</name>
<proteinExistence type="predicted"/>
<dbReference type="EnsemblBacteria" id="AAM03975">
    <property type="protein sequence ID" value="AAM03975"/>
    <property type="gene ID" value="MA_0531"/>
</dbReference>
<protein>
    <submittedName>
        <fullName evidence="1">Uncharacterized protein</fullName>
    </submittedName>
</protein>
<dbReference type="InParanoid" id="Q8TTA6"/>
<gene>
    <name evidence="1" type="ordered locus">MA_0531</name>
</gene>
<dbReference type="Proteomes" id="UP000002487">
    <property type="component" value="Chromosome"/>
</dbReference>
<dbReference type="AlphaFoldDB" id="Q8TTA6"/>
<evidence type="ECO:0000313" key="2">
    <source>
        <dbReference type="Proteomes" id="UP000002487"/>
    </source>
</evidence>
<sequence length="101" mass="11842">MSEVSGNRPIKFRILEFLLDEKERWNYEIVSKIQEEYNMHGNYNRDSINFDIIELASGGMLKDVEQKVDEDGIYKKGFLLHKYVITDFGKARGSDACLRYV</sequence>
<accession>Q8TTA6</accession>
<keyword evidence="2" id="KW-1185">Reference proteome</keyword>
<dbReference type="STRING" id="188937.MA_0531"/>